<sequence length="309" mass="34685">MAYARSYKRSSRYRGKRSVRKVTRRSGGKRRLAKKRAPMAKISRRRILDITSTKKKDVMTGWPGGVDGFGTQILQPGLSPDGHTAILWCPTIRRQAQGNAGKTTSSREAQEVYYRGLSEKLTIKTSGSNPFRHRRILLTSRGIPDPELVPPGTYFSGTVDPDSGGGLPDTNNNAGGITAYGRTLNPMQKAAETAMYDYLFAGYNQADWYDPMSAKVDTKRFKVLSDTTRYFRSGNDAGIFATRKFWHPFNQLFTYEDKEFGGRTVSGVYCADLPNRLGNVFIMDIFEAIPNSTDQIALTSESTLYWHER</sequence>
<evidence type="ECO:0000313" key="2">
    <source>
        <dbReference type="EMBL" id="QJB18721.1"/>
    </source>
</evidence>
<reference evidence="2" key="1">
    <citation type="submission" date="2020-04" db="EMBL/GenBank/DDBJ databases">
        <title>Genomes of microviruses in a sewage oxidation pond.</title>
        <authorList>
            <person name="Schreck J."/>
            <person name="Kraberger S."/>
            <person name="Scotch M."/>
            <person name="Halden R.U."/>
            <person name="Varsani A."/>
        </authorList>
    </citation>
    <scope>NUCLEOTIDE SEQUENCE</scope>
    <source>
        <strain evidence="2">6402_218</strain>
    </source>
</reference>
<dbReference type="EMBL" id="MT309904">
    <property type="protein sequence ID" value="QJB18721.1"/>
    <property type="molecule type" value="Genomic_DNA"/>
</dbReference>
<name>A0A858NFC9_9VIRU</name>
<evidence type="ECO:0000256" key="1">
    <source>
        <dbReference type="SAM" id="MobiDB-lite"/>
    </source>
</evidence>
<protein>
    <submittedName>
        <fullName evidence="2">Capsid protein</fullName>
    </submittedName>
</protein>
<feature type="region of interest" description="Disordered" evidence="1">
    <location>
        <begin position="1"/>
        <end position="38"/>
    </location>
</feature>
<accession>A0A858NFC9</accession>
<organism evidence="2">
    <name type="scientific">Genomoviridae sp</name>
    <dbReference type="NCBI Taxonomy" id="2202565"/>
    <lineage>
        <taxon>Viruses</taxon>
        <taxon>Monodnaviria</taxon>
        <taxon>Shotokuvirae</taxon>
        <taxon>Cressdnaviricota</taxon>
        <taxon>Repensiviricetes</taxon>
        <taxon>Geplafuvirales</taxon>
        <taxon>Genomoviridae</taxon>
    </lineage>
</organism>
<proteinExistence type="predicted"/>